<proteinExistence type="predicted"/>
<evidence type="ECO:0000259" key="7">
    <source>
        <dbReference type="PROSITE" id="PS50048"/>
    </source>
</evidence>
<feature type="compositionally biased region" description="Polar residues" evidence="6">
    <location>
        <begin position="20"/>
        <end position="33"/>
    </location>
</feature>
<keyword evidence="4" id="KW-0804">Transcription</keyword>
<keyword evidence="2" id="KW-0479">Metal-binding</keyword>
<feature type="region of interest" description="Disordered" evidence="6">
    <location>
        <begin position="605"/>
        <end position="643"/>
    </location>
</feature>
<dbReference type="GO" id="GO:0008270">
    <property type="term" value="F:zinc ion binding"/>
    <property type="evidence" value="ECO:0007669"/>
    <property type="project" value="InterPro"/>
</dbReference>
<dbReference type="SMART" id="SM00906">
    <property type="entry name" value="Fungal_trans"/>
    <property type="match status" value="1"/>
</dbReference>
<protein>
    <submittedName>
        <fullName evidence="8">Fungal specific transcription factor domain-containing protein 29</fullName>
    </submittedName>
</protein>
<dbReference type="Pfam" id="PF00172">
    <property type="entry name" value="Zn_clus"/>
    <property type="match status" value="1"/>
</dbReference>
<feature type="compositionally biased region" description="Low complexity" evidence="6">
    <location>
        <begin position="659"/>
        <end position="672"/>
    </location>
</feature>
<feature type="region of interest" description="Disordered" evidence="6">
    <location>
        <begin position="659"/>
        <end position="748"/>
    </location>
</feature>
<feature type="compositionally biased region" description="Low complexity" evidence="6">
    <location>
        <begin position="688"/>
        <end position="700"/>
    </location>
</feature>
<dbReference type="InterPro" id="IPR050815">
    <property type="entry name" value="TF_fung"/>
</dbReference>
<dbReference type="GO" id="GO:0005634">
    <property type="term" value="C:nucleus"/>
    <property type="evidence" value="ECO:0007669"/>
    <property type="project" value="UniProtKB-SubCell"/>
</dbReference>
<evidence type="ECO:0000313" key="8">
    <source>
        <dbReference type="EMBL" id="TKX23968.1"/>
    </source>
</evidence>
<dbReference type="GO" id="GO:0006351">
    <property type="term" value="P:DNA-templated transcription"/>
    <property type="evidence" value="ECO:0007669"/>
    <property type="project" value="InterPro"/>
</dbReference>
<dbReference type="SMART" id="SM00066">
    <property type="entry name" value="GAL4"/>
    <property type="match status" value="1"/>
</dbReference>
<reference evidence="8 9" key="1">
    <citation type="submission" date="2018-02" db="EMBL/GenBank/DDBJ databases">
        <title>Draft genome sequences of Elsinoe sp., causing black scab on jojoba.</title>
        <authorList>
            <person name="Stodart B."/>
            <person name="Jeffress S."/>
            <person name="Ash G."/>
            <person name="Arun Chinnappa K."/>
        </authorList>
    </citation>
    <scope>NUCLEOTIDE SEQUENCE [LARGE SCALE GENOMIC DNA]</scope>
    <source>
        <strain evidence="8 9">Hillstone_2</strain>
    </source>
</reference>
<dbReference type="EMBL" id="PTQR01000050">
    <property type="protein sequence ID" value="TKX23968.1"/>
    <property type="molecule type" value="Genomic_DNA"/>
</dbReference>
<feature type="region of interest" description="Disordered" evidence="6">
    <location>
        <begin position="103"/>
        <end position="136"/>
    </location>
</feature>
<dbReference type="InterPro" id="IPR036864">
    <property type="entry name" value="Zn2-C6_fun-type_DNA-bd_sf"/>
</dbReference>
<dbReference type="CDD" id="cd00067">
    <property type="entry name" value="GAL4"/>
    <property type="match status" value="1"/>
</dbReference>
<evidence type="ECO:0000256" key="2">
    <source>
        <dbReference type="ARBA" id="ARBA00022723"/>
    </source>
</evidence>
<organism evidence="8 9">
    <name type="scientific">Elsinoe australis</name>
    <dbReference type="NCBI Taxonomy" id="40998"/>
    <lineage>
        <taxon>Eukaryota</taxon>
        <taxon>Fungi</taxon>
        <taxon>Dikarya</taxon>
        <taxon>Ascomycota</taxon>
        <taxon>Pezizomycotina</taxon>
        <taxon>Dothideomycetes</taxon>
        <taxon>Dothideomycetidae</taxon>
        <taxon>Myriangiales</taxon>
        <taxon>Elsinoaceae</taxon>
        <taxon>Elsinoe</taxon>
    </lineage>
</organism>
<dbReference type="PROSITE" id="PS00463">
    <property type="entry name" value="ZN2_CY6_FUNGAL_1"/>
    <property type="match status" value="1"/>
</dbReference>
<evidence type="ECO:0000256" key="1">
    <source>
        <dbReference type="ARBA" id="ARBA00004123"/>
    </source>
</evidence>
<dbReference type="PANTHER" id="PTHR47338:SF10">
    <property type="entry name" value="TRANSCRIPTION FACTOR DOMAIN-CONTAINING PROTEIN-RELATED"/>
    <property type="match status" value="1"/>
</dbReference>
<name>A0A4U7AYZ9_9PEZI</name>
<dbReference type="PANTHER" id="PTHR47338">
    <property type="entry name" value="ZN(II)2CYS6 TRANSCRIPTION FACTOR (EUROFUNG)-RELATED"/>
    <property type="match status" value="1"/>
</dbReference>
<dbReference type="CDD" id="cd12148">
    <property type="entry name" value="fungal_TF_MHR"/>
    <property type="match status" value="1"/>
</dbReference>
<accession>A0A4U7AYZ9</accession>
<dbReference type="Proteomes" id="UP000308133">
    <property type="component" value="Unassembled WGS sequence"/>
</dbReference>
<sequence length="897" mass="99393">MATLANRQVELEEEDDYFNDMSQQPNSRQNDSATADEVPKAKRIACVLCRKRKLKCDGTKPSCGTCKRLSHDCSYDEVRKKSGPKRGYVRQLEARLAQVETLLKGGDAPAQSPQPRSDRRTSSQNSPDQLGDINLSESFPTSYASRQAGSTMTPNAPLQNELMGLDLEEPLPTQDIIDDLNRIYFEKVHPVAPMIHPSRYYAAMTLDPHQRPPICLRYAMWASAASVVDKYDDLQDHFYRRARKYIERDEMRGHGETIVSVQHVQTWYILSMLEFKMTYFPRAWMSTGRAARLAVMMGLHRLDFAGLEVKQCLPPPKDWTDKEERRRTFWLCFTADRFASIGTGWPMTIDEADIRTNLPADDEAFEQSREVASVSLQKALEADGSTKISSFAGVMIMACLFGRNLVHLHRTTPEDNEKNLNGKFWSRHRVLDNLLLNIALTLPDHLRLPSGINDQNTIFLNLCIHTSVICLHQAAIFKADANKLPSTIASESKIRCITAAAEIASIMRMISHMDLTNANPFSTFCLYVAARVFVQYLKSRPSDSNVKASLHFLLTAMQAMRRKNLLTESLLVQLDIDLQAAGLEESRSLRNRLAKMGAAAASSPMHAKCASLHQHDVPEPQAQSSSPLPPAPVPKRATTGHAFGDNTLSYLANAARPSESRVQSVSESSQSPATNGAGSDFSKIRFMPTRTKTPSTRPSPATVSDEGMDFTCDGIDSASPGSFQGLSSHTSSSSQQTPPLFNNQDSQNSTWLSEKPLFNSNSNISNNMNIPNGINNITNNTTMSNEDFQAMMNTYTDSLYTDPTLTDPMNIVMGGTNEETAFTMPNSSFSPGPTGPTMQDSTGFTPGNSGNVNGDLLTMSDEEWKQIVDSGMLEMGWNGGFLSDRGVQDGQRWKPGV</sequence>
<dbReference type="InterPro" id="IPR007219">
    <property type="entry name" value="XnlR_reg_dom"/>
</dbReference>
<dbReference type="Pfam" id="PF04082">
    <property type="entry name" value="Fungal_trans"/>
    <property type="match status" value="1"/>
</dbReference>
<dbReference type="PROSITE" id="PS50048">
    <property type="entry name" value="ZN2_CY6_FUNGAL_2"/>
    <property type="match status" value="1"/>
</dbReference>
<evidence type="ECO:0000256" key="6">
    <source>
        <dbReference type="SAM" id="MobiDB-lite"/>
    </source>
</evidence>
<evidence type="ECO:0000256" key="4">
    <source>
        <dbReference type="ARBA" id="ARBA00023163"/>
    </source>
</evidence>
<keyword evidence="5" id="KW-0539">Nucleus</keyword>
<comment type="subcellular location">
    <subcellularLocation>
        <location evidence="1">Nucleus</location>
    </subcellularLocation>
</comment>
<feature type="region of interest" description="Disordered" evidence="6">
    <location>
        <begin position="1"/>
        <end position="39"/>
    </location>
</feature>
<dbReference type="GO" id="GO:0000981">
    <property type="term" value="F:DNA-binding transcription factor activity, RNA polymerase II-specific"/>
    <property type="evidence" value="ECO:0007669"/>
    <property type="project" value="InterPro"/>
</dbReference>
<dbReference type="GO" id="GO:0003677">
    <property type="term" value="F:DNA binding"/>
    <property type="evidence" value="ECO:0007669"/>
    <property type="project" value="InterPro"/>
</dbReference>
<dbReference type="AlphaFoldDB" id="A0A4U7AYZ9"/>
<feature type="compositionally biased region" description="Low complexity" evidence="6">
    <location>
        <begin position="721"/>
        <end position="741"/>
    </location>
</feature>
<gene>
    <name evidence="8" type="ORF">C1H76_3906</name>
</gene>
<dbReference type="SUPFAM" id="SSF57701">
    <property type="entry name" value="Zn2/Cys6 DNA-binding domain"/>
    <property type="match status" value="1"/>
</dbReference>
<dbReference type="Gene3D" id="4.10.240.10">
    <property type="entry name" value="Zn(2)-C6 fungal-type DNA-binding domain"/>
    <property type="match status" value="1"/>
</dbReference>
<feature type="domain" description="Zn(2)-C6 fungal-type" evidence="7">
    <location>
        <begin position="45"/>
        <end position="75"/>
    </location>
</feature>
<comment type="caution">
    <text evidence="8">The sequence shown here is derived from an EMBL/GenBank/DDBJ whole genome shotgun (WGS) entry which is preliminary data.</text>
</comment>
<dbReference type="InterPro" id="IPR001138">
    <property type="entry name" value="Zn2Cys6_DnaBD"/>
</dbReference>
<evidence type="ECO:0000256" key="3">
    <source>
        <dbReference type="ARBA" id="ARBA00023015"/>
    </source>
</evidence>
<evidence type="ECO:0000256" key="5">
    <source>
        <dbReference type="ARBA" id="ARBA00023242"/>
    </source>
</evidence>
<keyword evidence="3" id="KW-0805">Transcription regulation</keyword>
<evidence type="ECO:0000313" key="9">
    <source>
        <dbReference type="Proteomes" id="UP000308133"/>
    </source>
</evidence>